<evidence type="ECO:0000313" key="3">
    <source>
        <dbReference type="Proteomes" id="UP000237271"/>
    </source>
</evidence>
<evidence type="ECO:0000256" key="1">
    <source>
        <dbReference type="SAM" id="MobiDB-lite"/>
    </source>
</evidence>
<reference evidence="2 3" key="1">
    <citation type="journal article" date="2017" name="Genome Biol. Evol.">
        <title>Phytophthora megakarya and P. palmivora, closely related causal agents of cacao black pod rot, underwent increases in genome sizes and gene numbers by different mechanisms.</title>
        <authorList>
            <person name="Ali S.S."/>
            <person name="Shao J."/>
            <person name="Lary D.J."/>
            <person name="Kronmiller B."/>
            <person name="Shen D."/>
            <person name="Strem M.D."/>
            <person name="Amoako-Attah I."/>
            <person name="Akrofi A.Y."/>
            <person name="Begoude B.A."/>
            <person name="Ten Hoopen G.M."/>
            <person name="Coulibaly K."/>
            <person name="Kebe B.I."/>
            <person name="Melnick R.L."/>
            <person name="Guiltinan M.J."/>
            <person name="Tyler B.M."/>
            <person name="Meinhardt L.W."/>
            <person name="Bailey B.A."/>
        </authorList>
    </citation>
    <scope>NUCLEOTIDE SEQUENCE [LARGE SCALE GENOMIC DNA]</scope>
    <source>
        <strain evidence="3">sbr112.9</strain>
    </source>
</reference>
<dbReference type="AlphaFoldDB" id="A0A2P4YNV7"/>
<protein>
    <submittedName>
        <fullName evidence="2">MoxR-like ATPase in aerotolerance operon</fullName>
    </submittedName>
</protein>
<gene>
    <name evidence="2" type="ORF">PHPALM_2894</name>
</gene>
<proteinExistence type="predicted"/>
<keyword evidence="3" id="KW-1185">Reference proteome</keyword>
<name>A0A2P4YNV7_9STRA</name>
<dbReference type="EMBL" id="NCKW01001554">
    <property type="protein sequence ID" value="POM79439.1"/>
    <property type="molecule type" value="Genomic_DNA"/>
</dbReference>
<feature type="non-terminal residue" evidence="2">
    <location>
        <position position="110"/>
    </location>
</feature>
<accession>A0A2P4YNV7</accession>
<evidence type="ECO:0000313" key="2">
    <source>
        <dbReference type="EMBL" id="POM79439.1"/>
    </source>
</evidence>
<organism evidence="2 3">
    <name type="scientific">Phytophthora palmivora</name>
    <dbReference type="NCBI Taxonomy" id="4796"/>
    <lineage>
        <taxon>Eukaryota</taxon>
        <taxon>Sar</taxon>
        <taxon>Stramenopiles</taxon>
        <taxon>Oomycota</taxon>
        <taxon>Peronosporomycetes</taxon>
        <taxon>Peronosporales</taxon>
        <taxon>Peronosporaceae</taxon>
        <taxon>Phytophthora</taxon>
    </lineage>
</organism>
<feature type="compositionally biased region" description="Acidic residues" evidence="1">
    <location>
        <begin position="31"/>
        <end position="43"/>
    </location>
</feature>
<comment type="caution">
    <text evidence="2">The sequence shown here is derived from an EMBL/GenBank/DDBJ whole genome shotgun (WGS) entry which is preliminary data.</text>
</comment>
<dbReference type="OrthoDB" id="126513at2759"/>
<feature type="region of interest" description="Disordered" evidence="1">
    <location>
        <begin position="1"/>
        <end position="43"/>
    </location>
</feature>
<sequence>MDSNQAKISTVARGSPSQRLLRRNEKPVYPDSDDSDDLNNLDDTEERGLTLSDLAAQWGHSVDDISNGIVRLTKEQHDACDDIVIRLCVAVRCPLWRVSCCVSGGKIQLR</sequence>
<dbReference type="Proteomes" id="UP000237271">
    <property type="component" value="Unassembled WGS sequence"/>
</dbReference>